<evidence type="ECO:0000313" key="2">
    <source>
        <dbReference type="Ensembl" id="ENSHBUP00000013106.1"/>
    </source>
</evidence>
<name>A0A3Q3C3W7_HAPBU</name>
<dbReference type="GO" id="GO:0042981">
    <property type="term" value="P:regulation of apoptotic process"/>
    <property type="evidence" value="ECO:0007669"/>
    <property type="project" value="InterPro"/>
</dbReference>
<dbReference type="SUPFAM" id="SSF47986">
    <property type="entry name" value="DEATH domain"/>
    <property type="match status" value="1"/>
</dbReference>
<dbReference type="InterPro" id="IPR011029">
    <property type="entry name" value="DEATH-like_dom_sf"/>
</dbReference>
<accession>A0A3Q3C3W7</accession>
<reference evidence="2" key="1">
    <citation type="submission" date="2025-08" db="UniProtKB">
        <authorList>
            <consortium name="Ensembl"/>
        </authorList>
    </citation>
    <scope>IDENTIFICATION</scope>
</reference>
<dbReference type="AlphaFoldDB" id="A0A3Q3C3W7"/>
<dbReference type="InterPro" id="IPR001315">
    <property type="entry name" value="CARD"/>
</dbReference>
<dbReference type="Proteomes" id="UP000264840">
    <property type="component" value="Unplaced"/>
</dbReference>
<dbReference type="Pfam" id="PF00619">
    <property type="entry name" value="CARD"/>
    <property type="match status" value="1"/>
</dbReference>
<evidence type="ECO:0000259" key="1">
    <source>
        <dbReference type="PROSITE" id="PS50209"/>
    </source>
</evidence>
<proteinExistence type="predicted"/>
<reference evidence="2" key="2">
    <citation type="submission" date="2025-09" db="UniProtKB">
        <authorList>
            <consortium name="Ensembl"/>
        </authorList>
    </citation>
    <scope>IDENTIFICATION</scope>
</reference>
<dbReference type="STRING" id="8153.ENSHBUP00000013106"/>
<dbReference type="Ensembl" id="ENSHBUT00000032819.1">
    <property type="protein sequence ID" value="ENSHBUP00000013106.1"/>
    <property type="gene ID" value="ENSHBUG00000014837.1"/>
</dbReference>
<sequence>ISSALLQTPKRFISGPVLRSLLDHLLEKKVLTIDEVDEAKTVKNRKDKASWVFDTVSRKGADSEMFEVLREEDPFLYKHLGLK</sequence>
<organism evidence="2 3">
    <name type="scientific">Haplochromis burtoni</name>
    <name type="common">Burton's mouthbrooder</name>
    <name type="synonym">Chromis burtoni</name>
    <dbReference type="NCBI Taxonomy" id="8153"/>
    <lineage>
        <taxon>Eukaryota</taxon>
        <taxon>Metazoa</taxon>
        <taxon>Chordata</taxon>
        <taxon>Craniata</taxon>
        <taxon>Vertebrata</taxon>
        <taxon>Euteleostomi</taxon>
        <taxon>Actinopterygii</taxon>
        <taxon>Neopterygii</taxon>
        <taxon>Teleostei</taxon>
        <taxon>Neoteleostei</taxon>
        <taxon>Acanthomorphata</taxon>
        <taxon>Ovalentaria</taxon>
        <taxon>Cichlomorphae</taxon>
        <taxon>Cichliformes</taxon>
        <taxon>Cichlidae</taxon>
        <taxon>African cichlids</taxon>
        <taxon>Pseudocrenilabrinae</taxon>
        <taxon>Haplochromini</taxon>
        <taxon>Haplochromis</taxon>
    </lineage>
</organism>
<feature type="domain" description="CARD" evidence="1">
    <location>
        <begin position="1"/>
        <end position="60"/>
    </location>
</feature>
<protein>
    <recommendedName>
        <fullName evidence="1">CARD domain-containing protein</fullName>
    </recommendedName>
</protein>
<dbReference type="Gene3D" id="1.10.533.10">
    <property type="entry name" value="Death Domain, Fas"/>
    <property type="match status" value="1"/>
</dbReference>
<dbReference type="PROSITE" id="PS50209">
    <property type="entry name" value="CARD"/>
    <property type="match status" value="1"/>
</dbReference>
<evidence type="ECO:0000313" key="3">
    <source>
        <dbReference type="Proteomes" id="UP000264840"/>
    </source>
</evidence>
<keyword evidence="3" id="KW-1185">Reference proteome</keyword>
<dbReference type="GeneTree" id="ENSGT00940000176854"/>
<dbReference type="OMA" id="MMEFLCE"/>
<dbReference type="CDD" id="cd01671">
    <property type="entry name" value="CARD"/>
    <property type="match status" value="1"/>
</dbReference>